<reference evidence="3" key="1">
    <citation type="journal article" date="2020" name="Mol. Plant Microbe Interact.">
        <title>Genome Sequence of the Biocontrol Agent Coniothyrium minitans strain Conio (IMI 134523).</title>
        <authorList>
            <person name="Patel D."/>
            <person name="Shittu T.A."/>
            <person name="Baroncelli R."/>
            <person name="Muthumeenakshi S."/>
            <person name="Osborne T.H."/>
            <person name="Janganan T.K."/>
            <person name="Sreenivasaprasad S."/>
        </authorList>
    </citation>
    <scope>NUCLEOTIDE SEQUENCE</scope>
    <source>
        <strain evidence="3">Conio</strain>
    </source>
</reference>
<sequence length="650" mass="74464">MAVNELGRIELLSPDSASSRPHSQKHHEPRTRIQGASQRNTPPESATPQRLDTRMQAWRRHLHVRTWFRDSTPVWPVCSGSGPDCASPGLSQSSSEYARRLYAIRNSTWDLFTTSGSSAPPSARTRAIKAAEDGPRQHGAAATNIHRLLRVISGATHTFLAMVTPTLLLFGVVFVVGSTVFLLMKKGRHEVLLSRLHWERRRFSGSKIPPRSLSPEEEANSAVPDYADVYPPSRKIALADIPGFAEKLGKSQGDVILSAEKRECVPLTTELHHAKKTMCTPCDFTVEDIEALGDFPDYATLSGIPLPEPYYDFDVKKAKPRPYRPFRWAYHQTMSLTKMEPDWWLELESTYEERIRQRKEIYEKEGDNVLDMLHGSYFACKELMEMSLQFLCARYPQYFHLDTEKMVFYNSILKTEADLKNTHPLHVLFNNVPEDFAITMRNPDDGLYSFRAGTICSALGWNVGSKIGKTLPEIHAPVPDYKEKMQFSMDRYFTKKPTDKAIQRGSWGLEVDQPLYMPPGDPHEKLRDVQMPDLDISRCNLRVDWQTLRRLPLSGAIVFNFKALFTPVEEFRTEPFVPALVLQVLNEAKPNLMAYKNTWHTEHVVKPALKAWAKEQVEKGWVPEDWEPHTLDDSPYFPGWEEKWHRQQGF</sequence>
<evidence type="ECO:0000313" key="4">
    <source>
        <dbReference type="Proteomes" id="UP000756921"/>
    </source>
</evidence>
<feature type="compositionally biased region" description="Polar residues" evidence="1">
    <location>
        <begin position="34"/>
        <end position="50"/>
    </location>
</feature>
<dbReference type="Pfam" id="PF11927">
    <property type="entry name" value="HODM_asu-like"/>
    <property type="match status" value="1"/>
</dbReference>
<keyword evidence="2" id="KW-1133">Transmembrane helix</keyword>
<evidence type="ECO:0000256" key="2">
    <source>
        <dbReference type="SAM" id="Phobius"/>
    </source>
</evidence>
<dbReference type="EMBL" id="WJXW01000004">
    <property type="protein sequence ID" value="KAF9737769.1"/>
    <property type="molecule type" value="Genomic_DNA"/>
</dbReference>
<evidence type="ECO:0008006" key="5">
    <source>
        <dbReference type="Google" id="ProtNLM"/>
    </source>
</evidence>
<dbReference type="InterPro" id="IPR021848">
    <property type="entry name" value="HODM_asu-like"/>
</dbReference>
<keyword evidence="2" id="KW-0472">Membrane</keyword>
<dbReference type="AlphaFoldDB" id="A0A9P6KTH3"/>
<dbReference type="Proteomes" id="UP000756921">
    <property type="component" value="Unassembled WGS sequence"/>
</dbReference>
<evidence type="ECO:0000256" key="1">
    <source>
        <dbReference type="SAM" id="MobiDB-lite"/>
    </source>
</evidence>
<keyword evidence="2" id="KW-0812">Transmembrane</keyword>
<proteinExistence type="predicted"/>
<evidence type="ECO:0000313" key="3">
    <source>
        <dbReference type="EMBL" id="KAF9737769.1"/>
    </source>
</evidence>
<keyword evidence="4" id="KW-1185">Reference proteome</keyword>
<protein>
    <recommendedName>
        <fullName evidence="5">Alpha-1,2-mannosyltransferase</fullName>
    </recommendedName>
</protein>
<gene>
    <name evidence="3" type="ORF">PMIN01_05548</name>
</gene>
<dbReference type="OrthoDB" id="5043642at2759"/>
<feature type="region of interest" description="Disordered" evidence="1">
    <location>
        <begin position="1"/>
        <end position="51"/>
    </location>
</feature>
<name>A0A9P6KTH3_9PLEO</name>
<feature type="transmembrane region" description="Helical" evidence="2">
    <location>
        <begin position="159"/>
        <end position="184"/>
    </location>
</feature>
<comment type="caution">
    <text evidence="3">The sequence shown here is derived from an EMBL/GenBank/DDBJ whole genome shotgun (WGS) entry which is preliminary data.</text>
</comment>
<accession>A0A9P6KTH3</accession>
<organism evidence="3 4">
    <name type="scientific">Paraphaeosphaeria minitans</name>
    <dbReference type="NCBI Taxonomy" id="565426"/>
    <lineage>
        <taxon>Eukaryota</taxon>
        <taxon>Fungi</taxon>
        <taxon>Dikarya</taxon>
        <taxon>Ascomycota</taxon>
        <taxon>Pezizomycotina</taxon>
        <taxon>Dothideomycetes</taxon>
        <taxon>Pleosporomycetidae</taxon>
        <taxon>Pleosporales</taxon>
        <taxon>Massarineae</taxon>
        <taxon>Didymosphaeriaceae</taxon>
        <taxon>Paraphaeosphaeria</taxon>
    </lineage>
</organism>